<sequence>MYVCMGHPQIPHPSFEPHINLDLLQSTEVLYAIQFYRSALCYTILPVNIYQIPVSYYRVNIFLIELNRSIGCLISQSINHSLIIHISSLTRLSSSVITLSQIKTKLNNL</sequence>
<reference evidence="1" key="1">
    <citation type="submission" date="2015-03" db="EMBL/GenBank/DDBJ databases">
        <title>Wuchereria bancrofti Genome Sequencing Papua New Guinea Strain.</title>
        <authorList>
            <person name="Small S.T."/>
            <person name="Serre D."/>
            <person name="Zimmerman P.A."/>
        </authorList>
    </citation>
    <scope>NUCLEOTIDE SEQUENCE [LARGE SCALE GENOMIC DNA]</scope>
    <source>
        <strain evidence="1">pt0022</strain>
    </source>
</reference>
<reference evidence="2" key="3">
    <citation type="submission" date="2024-02" db="UniProtKB">
        <authorList>
            <consortium name="WormBaseParasite"/>
        </authorList>
    </citation>
    <scope>IDENTIFICATION</scope>
    <source>
        <strain evidence="2">pt0022</strain>
    </source>
</reference>
<name>A0AAF5PMY0_WUCBA</name>
<protein>
    <submittedName>
        <fullName evidence="2">Uncharacterized protein</fullName>
    </submittedName>
</protein>
<evidence type="ECO:0000313" key="2">
    <source>
        <dbReference type="WBParaSite" id="mrna-Wban_03032"/>
    </source>
</evidence>
<accession>A0AAF5PMY0</accession>
<organism evidence="1 2">
    <name type="scientific">Wuchereria bancrofti</name>
    <dbReference type="NCBI Taxonomy" id="6293"/>
    <lineage>
        <taxon>Eukaryota</taxon>
        <taxon>Metazoa</taxon>
        <taxon>Ecdysozoa</taxon>
        <taxon>Nematoda</taxon>
        <taxon>Chromadorea</taxon>
        <taxon>Rhabditida</taxon>
        <taxon>Spirurina</taxon>
        <taxon>Spiruromorpha</taxon>
        <taxon>Filarioidea</taxon>
        <taxon>Onchocercidae</taxon>
        <taxon>Wuchereria</taxon>
    </lineage>
</organism>
<dbReference type="WBParaSite" id="mrna-Wban_03032">
    <property type="protein sequence ID" value="mrna-Wban_03032"/>
    <property type="gene ID" value="Wban_03032"/>
</dbReference>
<proteinExistence type="predicted"/>
<dbReference type="AlphaFoldDB" id="A0AAF5PMY0"/>
<evidence type="ECO:0000313" key="1">
    <source>
        <dbReference type="Proteomes" id="UP000093561"/>
    </source>
</evidence>
<dbReference type="Proteomes" id="UP000093561">
    <property type="component" value="Unassembled WGS sequence"/>
</dbReference>
<reference evidence="1" key="2">
    <citation type="journal article" date="2016" name="Mol. Ecol.">
        <title>Population genomics of the filarial nematode parasite Wuchereria bancrofti from mosquitoes.</title>
        <authorList>
            <person name="Small S.T."/>
            <person name="Reimer L.J."/>
            <person name="Tisch D.J."/>
            <person name="King C.L."/>
            <person name="Christensen B.M."/>
            <person name="Siba P.M."/>
            <person name="Kazura J.W."/>
            <person name="Serre D."/>
            <person name="Zimmerman P.A."/>
        </authorList>
    </citation>
    <scope>NUCLEOTIDE SEQUENCE</scope>
    <source>
        <strain evidence="1">pt0022</strain>
    </source>
</reference>